<keyword evidence="1" id="KW-1133">Transmembrane helix</keyword>
<dbReference type="Proteomes" id="UP000594059">
    <property type="component" value="Chromosome"/>
</dbReference>
<dbReference type="RefSeq" id="WP_193985560.1">
    <property type="nucleotide sequence ID" value="NZ_CP063656.1"/>
</dbReference>
<keyword evidence="1" id="KW-0472">Membrane</keyword>
<dbReference type="InterPro" id="IPR049802">
    <property type="entry name" value="RhsC-like_FIX"/>
</dbReference>
<dbReference type="EMBL" id="CP063656">
    <property type="protein sequence ID" value="QOW19752.1"/>
    <property type="molecule type" value="Genomic_DNA"/>
</dbReference>
<keyword evidence="1" id="KW-0812">Transmembrane</keyword>
<dbReference type="KEGG" id="lcic:INQ41_01350"/>
<dbReference type="AlphaFoldDB" id="A0A7S6UGA2"/>
<evidence type="ECO:0000256" key="1">
    <source>
        <dbReference type="SAM" id="Phobius"/>
    </source>
</evidence>
<organism evidence="2 3">
    <name type="scientific">Novilysobacter ciconiae</name>
    <dbReference type="NCBI Taxonomy" id="2781022"/>
    <lineage>
        <taxon>Bacteria</taxon>
        <taxon>Pseudomonadati</taxon>
        <taxon>Pseudomonadota</taxon>
        <taxon>Gammaproteobacteria</taxon>
        <taxon>Lysobacterales</taxon>
        <taxon>Lysobacteraceae</taxon>
        <taxon>Novilysobacter</taxon>
    </lineage>
</organism>
<protein>
    <submittedName>
        <fullName evidence="2">Uncharacterized protein</fullName>
    </submittedName>
</protein>
<reference evidence="2 3" key="1">
    <citation type="submission" date="2020-10" db="EMBL/GenBank/DDBJ databases">
        <title>complete genome sequencing of Lysobacter sp. H21R20.</title>
        <authorList>
            <person name="Bae J.-W."/>
            <person name="Lee S.-Y."/>
        </authorList>
    </citation>
    <scope>NUCLEOTIDE SEQUENCE [LARGE SCALE GENOMIC DNA]</scope>
    <source>
        <strain evidence="2 3">H21R20</strain>
    </source>
</reference>
<dbReference type="CDD" id="cd20746">
    <property type="entry name" value="FIX_Ntox15_NUC_DUF4112_RhsA-like"/>
    <property type="match status" value="1"/>
</dbReference>
<evidence type="ECO:0000313" key="3">
    <source>
        <dbReference type="Proteomes" id="UP000594059"/>
    </source>
</evidence>
<proteinExistence type="predicted"/>
<evidence type="ECO:0000313" key="2">
    <source>
        <dbReference type="EMBL" id="QOW19752.1"/>
    </source>
</evidence>
<name>A0A7S6UGA2_9GAMM</name>
<feature type="transmembrane region" description="Helical" evidence="1">
    <location>
        <begin position="88"/>
        <end position="108"/>
    </location>
</feature>
<gene>
    <name evidence="2" type="ORF">INQ41_01350</name>
</gene>
<accession>A0A7S6UGA2</accession>
<sequence>MEWDDLENALAWFKSAPGEWVDSGRKSLSAASEWIWEVIQGDFNEEQSTAQVVTGTVISMIPFVDQICDVRDVVANCKKIHGDTSNSWAWVALVLTLIGLFPTLGSLAKGCLKIVFAYGRKSVLRVSKASLDKGFWLASRPFVEAGIQKLNQHLQNPVVRRALKAARWSNPYKHLAKLVREIAGSLTVGKLLTAFDTIINALRDLMKMVKRWGTDSMGAQADALMAMVQSIRKSADKPLRKVLGPVDDWLNRLARRLEIESDMAYRASVNAHNPHKYMRPTLAHERMELAAAKPKWVDRAKKLKYRALDSAPTEKYWPDISARGAKRPTQGAFETFHSAEAVTIPPGEIIYRVVDPTSNDNSICWMRKAEFEALNSRDDWRRRFAVWRFWNRNGEYVIYKVPQGEGLRVWEGATASQRLETGSELVLEGGGKQIVLDPGHLLPENFGRRKPTGWGYTDFTGESDQFLGLPKLTNKIIQENAPTRKAI</sequence>
<keyword evidence="3" id="KW-1185">Reference proteome</keyword>